<dbReference type="Proteomes" id="UP001201273">
    <property type="component" value="Unassembled WGS sequence"/>
</dbReference>
<organism evidence="1 2">
    <name type="scientific">Motilimonas cestriensis</name>
    <dbReference type="NCBI Taxonomy" id="2742685"/>
    <lineage>
        <taxon>Bacteria</taxon>
        <taxon>Pseudomonadati</taxon>
        <taxon>Pseudomonadota</taxon>
        <taxon>Gammaproteobacteria</taxon>
        <taxon>Alteromonadales</taxon>
        <taxon>Alteromonadales genera incertae sedis</taxon>
        <taxon>Motilimonas</taxon>
    </lineage>
</organism>
<proteinExistence type="predicted"/>
<protein>
    <submittedName>
        <fullName evidence="1">Regulatory protein GemA</fullName>
    </submittedName>
</protein>
<gene>
    <name evidence="1" type="ORF">K6Y31_06345</name>
</gene>
<dbReference type="EMBL" id="JAIMJA010000005">
    <property type="protein sequence ID" value="MCE2594430.1"/>
    <property type="molecule type" value="Genomic_DNA"/>
</dbReference>
<sequence length="175" mass="19641">MTTAHRKSLITRIHIAKAQLKLDDDIYQAILASATKGKTSCSTMSLPELMAVMAAFEQRGFKTQKPTRKPANKTKAVRAPELAKINAIWRTMHQQGFVRDGSERALTAYSKRITGIAQLTWLQSNQASRVLESLKKWHTREMVKQLGEQPKNSQGKTPSYATICDIFQQAQGEQP</sequence>
<dbReference type="Pfam" id="PF06252">
    <property type="entry name" value="GemA"/>
    <property type="match status" value="1"/>
</dbReference>
<comment type="caution">
    <text evidence="1">The sequence shown here is derived from an EMBL/GenBank/DDBJ whole genome shotgun (WGS) entry which is preliminary data.</text>
</comment>
<name>A0ABS8W7G5_9GAMM</name>
<reference evidence="1 2" key="1">
    <citation type="journal article" date="2022" name="Environ. Microbiol. Rep.">
        <title>Eco-phylogenetic analyses reveal divergent evolution of vitamin B12 metabolism in the marine bacterial family 'Psychromonadaceae'.</title>
        <authorList>
            <person name="Jin X."/>
            <person name="Yang Y."/>
            <person name="Cao H."/>
            <person name="Gao B."/>
            <person name="Zhao Z."/>
        </authorList>
    </citation>
    <scope>NUCLEOTIDE SEQUENCE [LARGE SCALE GENOMIC DNA]</scope>
    <source>
        <strain evidence="1 2">MKS20</strain>
    </source>
</reference>
<accession>A0ABS8W7G5</accession>
<evidence type="ECO:0000313" key="2">
    <source>
        <dbReference type="Proteomes" id="UP001201273"/>
    </source>
</evidence>
<dbReference type="InterPro" id="IPR009363">
    <property type="entry name" value="Phage_Mu_Gp16"/>
</dbReference>
<evidence type="ECO:0000313" key="1">
    <source>
        <dbReference type="EMBL" id="MCE2594430.1"/>
    </source>
</evidence>
<dbReference type="RefSeq" id="WP_233051970.1">
    <property type="nucleotide sequence ID" value="NZ_JAIMJA010000005.1"/>
</dbReference>
<keyword evidence="2" id="KW-1185">Reference proteome</keyword>